<evidence type="ECO:0000313" key="1">
    <source>
        <dbReference type="EMBL" id="GBP15701.1"/>
    </source>
</evidence>
<organism evidence="1 2">
    <name type="scientific">Eumeta variegata</name>
    <name type="common">Bagworm moth</name>
    <name type="synonym">Eumeta japonica</name>
    <dbReference type="NCBI Taxonomy" id="151549"/>
    <lineage>
        <taxon>Eukaryota</taxon>
        <taxon>Metazoa</taxon>
        <taxon>Ecdysozoa</taxon>
        <taxon>Arthropoda</taxon>
        <taxon>Hexapoda</taxon>
        <taxon>Insecta</taxon>
        <taxon>Pterygota</taxon>
        <taxon>Neoptera</taxon>
        <taxon>Endopterygota</taxon>
        <taxon>Lepidoptera</taxon>
        <taxon>Glossata</taxon>
        <taxon>Ditrysia</taxon>
        <taxon>Tineoidea</taxon>
        <taxon>Psychidae</taxon>
        <taxon>Oiketicinae</taxon>
        <taxon>Eumeta</taxon>
    </lineage>
</organism>
<proteinExistence type="predicted"/>
<dbReference type="Proteomes" id="UP000299102">
    <property type="component" value="Unassembled WGS sequence"/>
</dbReference>
<keyword evidence="2" id="KW-1185">Reference proteome</keyword>
<name>A0A4C1TP02_EUMVA</name>
<gene>
    <name evidence="1" type="ORF">EVAR_5388_1</name>
</gene>
<dbReference type="AlphaFoldDB" id="A0A4C1TP02"/>
<protein>
    <submittedName>
        <fullName evidence="1">Uncharacterized protein</fullName>
    </submittedName>
</protein>
<evidence type="ECO:0000313" key="2">
    <source>
        <dbReference type="Proteomes" id="UP000299102"/>
    </source>
</evidence>
<reference evidence="1 2" key="1">
    <citation type="journal article" date="2019" name="Commun. Biol.">
        <title>The bagworm genome reveals a unique fibroin gene that provides high tensile strength.</title>
        <authorList>
            <person name="Kono N."/>
            <person name="Nakamura H."/>
            <person name="Ohtoshi R."/>
            <person name="Tomita M."/>
            <person name="Numata K."/>
            <person name="Arakawa K."/>
        </authorList>
    </citation>
    <scope>NUCLEOTIDE SEQUENCE [LARGE SCALE GENOMIC DNA]</scope>
</reference>
<dbReference type="EMBL" id="BGZK01000073">
    <property type="protein sequence ID" value="GBP15701.1"/>
    <property type="molecule type" value="Genomic_DNA"/>
</dbReference>
<accession>A0A4C1TP02</accession>
<sequence length="101" mass="11278">MVDGCTRAGRTRVGETSADWPSCHGSIALTHGPGWSPPPMFTRSPREIISASLVSWLGMEYLMEERVKLIAGEWIDEEGSELMEKQWGWQKHDGPTGILNH</sequence>
<comment type="caution">
    <text evidence="1">The sequence shown here is derived from an EMBL/GenBank/DDBJ whole genome shotgun (WGS) entry which is preliminary data.</text>
</comment>